<keyword evidence="1" id="KW-0732">Signal</keyword>
<dbReference type="Pfam" id="PF13576">
    <property type="entry name" value="Pentapeptide_3"/>
    <property type="match status" value="2"/>
</dbReference>
<protein>
    <submittedName>
        <fullName evidence="2">Pentapeptide repeat protein</fullName>
    </submittedName>
</protein>
<dbReference type="Proteomes" id="UP000238375">
    <property type="component" value="Unassembled WGS sequence"/>
</dbReference>
<dbReference type="Gene3D" id="2.160.20.80">
    <property type="entry name" value="E3 ubiquitin-protein ligase SopA"/>
    <property type="match status" value="1"/>
</dbReference>
<gene>
    <name evidence="2" type="ORF">CLV58_11219</name>
</gene>
<evidence type="ECO:0000313" key="2">
    <source>
        <dbReference type="EMBL" id="PRY36429.1"/>
    </source>
</evidence>
<accession>A0A2T0SSP3</accession>
<feature type="signal peptide" evidence="1">
    <location>
        <begin position="1"/>
        <end position="20"/>
    </location>
</feature>
<sequence>MKAYFFSLLLAFVSTAPAWAQSTTINANDLVARINKGESISYKNATIVGDLDLTELANKQKIKNCNWGSTEQFESKVTMPLLFDNCRFTGKFIACKYDEKIGRNGTTFTANFQEPVTFTNCTFDGDAGFKYTKFQQLAVFNGSRFNGEVVFKYTKFLAAVDFSNTQFKKYADFKYARISESSSFQQVMFAQYADFKYTQFDEPTDFQGTRFVNTADFKYTHFPRGSRFDNARFDGGTEFKYTTLDGQQFAPAKR</sequence>
<proteinExistence type="predicted"/>
<feature type="chain" id="PRO_5015473702" evidence="1">
    <location>
        <begin position="21"/>
        <end position="254"/>
    </location>
</feature>
<reference evidence="2 3" key="1">
    <citation type="submission" date="2018-03" db="EMBL/GenBank/DDBJ databases">
        <title>Genomic Encyclopedia of Archaeal and Bacterial Type Strains, Phase II (KMG-II): from individual species to whole genera.</title>
        <authorList>
            <person name="Goeker M."/>
        </authorList>
    </citation>
    <scope>NUCLEOTIDE SEQUENCE [LARGE SCALE GENOMIC DNA]</scope>
    <source>
        <strain evidence="2 3">DSM 28354</strain>
    </source>
</reference>
<dbReference type="RefSeq" id="WP_106138638.1">
    <property type="nucleotide sequence ID" value="NZ_PVTE01000012.1"/>
</dbReference>
<evidence type="ECO:0000313" key="3">
    <source>
        <dbReference type="Proteomes" id="UP000238375"/>
    </source>
</evidence>
<comment type="caution">
    <text evidence="2">The sequence shown here is derived from an EMBL/GenBank/DDBJ whole genome shotgun (WGS) entry which is preliminary data.</text>
</comment>
<evidence type="ECO:0000256" key="1">
    <source>
        <dbReference type="SAM" id="SignalP"/>
    </source>
</evidence>
<dbReference type="InterPro" id="IPR001646">
    <property type="entry name" value="5peptide_repeat"/>
</dbReference>
<dbReference type="OrthoDB" id="1123130at2"/>
<dbReference type="AlphaFoldDB" id="A0A2T0SSP3"/>
<organism evidence="2 3">
    <name type="scientific">Spirosoma oryzae</name>
    <dbReference type="NCBI Taxonomy" id="1469603"/>
    <lineage>
        <taxon>Bacteria</taxon>
        <taxon>Pseudomonadati</taxon>
        <taxon>Bacteroidota</taxon>
        <taxon>Cytophagia</taxon>
        <taxon>Cytophagales</taxon>
        <taxon>Cytophagaceae</taxon>
        <taxon>Spirosoma</taxon>
    </lineage>
</organism>
<dbReference type="EMBL" id="PVTE01000012">
    <property type="protein sequence ID" value="PRY36429.1"/>
    <property type="molecule type" value="Genomic_DNA"/>
</dbReference>
<name>A0A2T0SSP3_9BACT</name>
<keyword evidence="3" id="KW-1185">Reference proteome</keyword>